<keyword evidence="3" id="KW-1185">Reference proteome</keyword>
<feature type="region of interest" description="Disordered" evidence="1">
    <location>
        <begin position="1"/>
        <end position="158"/>
    </location>
</feature>
<dbReference type="EnsemblMetazoa" id="XM_030988115">
    <property type="protein sequence ID" value="XP_030843975"/>
    <property type="gene ID" value="LOC115925003"/>
</dbReference>
<organism evidence="2 3">
    <name type="scientific">Strongylocentrotus purpuratus</name>
    <name type="common">Purple sea urchin</name>
    <dbReference type="NCBI Taxonomy" id="7668"/>
    <lineage>
        <taxon>Eukaryota</taxon>
        <taxon>Metazoa</taxon>
        <taxon>Echinodermata</taxon>
        <taxon>Eleutherozoa</taxon>
        <taxon>Echinozoa</taxon>
        <taxon>Echinoidea</taxon>
        <taxon>Euechinoidea</taxon>
        <taxon>Echinacea</taxon>
        <taxon>Camarodonta</taxon>
        <taxon>Echinidea</taxon>
        <taxon>Strongylocentrotidae</taxon>
        <taxon>Strongylocentrotus</taxon>
    </lineage>
</organism>
<feature type="region of interest" description="Disordered" evidence="1">
    <location>
        <begin position="173"/>
        <end position="232"/>
    </location>
</feature>
<dbReference type="GeneID" id="115925003"/>
<name>A0A7M7P534_STRPU</name>
<feature type="compositionally biased region" description="Polar residues" evidence="1">
    <location>
        <begin position="17"/>
        <end position="38"/>
    </location>
</feature>
<dbReference type="Proteomes" id="UP000007110">
    <property type="component" value="Unassembled WGS sequence"/>
</dbReference>
<evidence type="ECO:0000313" key="3">
    <source>
        <dbReference type="Proteomes" id="UP000007110"/>
    </source>
</evidence>
<dbReference type="KEGG" id="spu:115925003"/>
<reference evidence="3" key="1">
    <citation type="submission" date="2015-02" db="EMBL/GenBank/DDBJ databases">
        <title>Genome sequencing for Strongylocentrotus purpuratus.</title>
        <authorList>
            <person name="Murali S."/>
            <person name="Liu Y."/>
            <person name="Vee V."/>
            <person name="English A."/>
            <person name="Wang M."/>
            <person name="Skinner E."/>
            <person name="Han Y."/>
            <person name="Muzny D.M."/>
            <person name="Worley K.C."/>
            <person name="Gibbs R.A."/>
        </authorList>
    </citation>
    <scope>NUCLEOTIDE SEQUENCE</scope>
</reference>
<evidence type="ECO:0000256" key="1">
    <source>
        <dbReference type="SAM" id="MobiDB-lite"/>
    </source>
</evidence>
<dbReference type="RefSeq" id="XP_030843975.1">
    <property type="nucleotide sequence ID" value="XM_030988115.1"/>
</dbReference>
<reference evidence="2" key="2">
    <citation type="submission" date="2021-01" db="UniProtKB">
        <authorList>
            <consortium name="EnsemblMetazoa"/>
        </authorList>
    </citation>
    <scope>IDENTIFICATION</scope>
</reference>
<protein>
    <submittedName>
        <fullName evidence="2">Uncharacterized protein</fullName>
    </submittedName>
</protein>
<proteinExistence type="predicted"/>
<feature type="compositionally biased region" description="Basic residues" evidence="1">
    <location>
        <begin position="218"/>
        <end position="232"/>
    </location>
</feature>
<accession>A0A7M7P534</accession>
<sequence>MFPNQKAVRSKDLNQRRALSQNVGQSLRSVHHTPSNRQGDGETYFRPTIAAASRSSRKEAAPKTSTAPSSQPPPEDQKKNTTLNQHQRIGKHAGREDNRKEYLRPRQNQASHNTSTNVTSTSPPPYSDEPSTESRTNVRYGPILPPTPDKTAKRRWSVCDDMDGEQLDSIAKGMMSNVRLPKQKKGVKIAGRRIGKAKRKRRKKENDAEASTSECRSKTKKLPKKAKSGHTE</sequence>
<feature type="compositionally biased region" description="Basic residues" evidence="1">
    <location>
        <begin position="181"/>
        <end position="203"/>
    </location>
</feature>
<dbReference type="AlphaFoldDB" id="A0A7M7P534"/>
<evidence type="ECO:0000313" key="2">
    <source>
        <dbReference type="EnsemblMetazoa" id="XP_030843975"/>
    </source>
</evidence>
<feature type="compositionally biased region" description="Basic and acidic residues" evidence="1">
    <location>
        <begin position="93"/>
        <end position="104"/>
    </location>
</feature>
<dbReference type="InParanoid" id="A0A7M7P534"/>
<dbReference type="OrthoDB" id="10235877at2759"/>